<evidence type="ECO:0008006" key="4">
    <source>
        <dbReference type="Google" id="ProtNLM"/>
    </source>
</evidence>
<organism evidence="2 3">
    <name type="scientific">Stentor coeruleus</name>
    <dbReference type="NCBI Taxonomy" id="5963"/>
    <lineage>
        <taxon>Eukaryota</taxon>
        <taxon>Sar</taxon>
        <taxon>Alveolata</taxon>
        <taxon>Ciliophora</taxon>
        <taxon>Postciliodesmatophora</taxon>
        <taxon>Heterotrichea</taxon>
        <taxon>Heterotrichida</taxon>
        <taxon>Stentoridae</taxon>
        <taxon>Stentor</taxon>
    </lineage>
</organism>
<feature type="transmembrane region" description="Helical" evidence="1">
    <location>
        <begin position="114"/>
        <end position="138"/>
    </location>
</feature>
<gene>
    <name evidence="2" type="ORF">SteCoe_1799</name>
</gene>
<comment type="caution">
    <text evidence="2">The sequence shown here is derived from an EMBL/GenBank/DDBJ whole genome shotgun (WGS) entry which is preliminary data.</text>
</comment>
<evidence type="ECO:0000256" key="1">
    <source>
        <dbReference type="SAM" id="Phobius"/>
    </source>
</evidence>
<feature type="transmembrane region" description="Helical" evidence="1">
    <location>
        <begin position="144"/>
        <end position="164"/>
    </location>
</feature>
<proteinExistence type="predicted"/>
<dbReference type="SUPFAM" id="SSF103473">
    <property type="entry name" value="MFS general substrate transporter"/>
    <property type="match status" value="1"/>
</dbReference>
<evidence type="ECO:0000313" key="3">
    <source>
        <dbReference type="Proteomes" id="UP000187209"/>
    </source>
</evidence>
<keyword evidence="1" id="KW-0472">Membrane</keyword>
<keyword evidence="1" id="KW-0812">Transmembrane</keyword>
<sequence>MAGITIGCGFTGTIIGSLILDKNLKKYYDAEKINEISQEKLKFISVEKSSYMLLIVMILAIIFAVGGSAIGQFYYYIIGYAIAAIFLFAYFLYRGKGPVAIAMMNCVDKEMRGQANAVAIFFMHMFGDFPAPFFIGFLFDTFSIYVGVLVLFSWLGFAVIMWGISWNISVRYI</sequence>
<name>A0A1R2D0Z2_9CILI</name>
<feature type="transmembrane region" description="Helical" evidence="1">
    <location>
        <begin position="50"/>
        <end position="67"/>
    </location>
</feature>
<keyword evidence="3" id="KW-1185">Reference proteome</keyword>
<dbReference type="Proteomes" id="UP000187209">
    <property type="component" value="Unassembled WGS sequence"/>
</dbReference>
<accession>A0A1R2D0Z2</accession>
<protein>
    <recommendedName>
        <fullName evidence="4">Major facilitator superfamily (MFS) profile domain-containing protein</fullName>
    </recommendedName>
</protein>
<reference evidence="2 3" key="1">
    <citation type="submission" date="2016-11" db="EMBL/GenBank/DDBJ databases">
        <title>The macronuclear genome of Stentor coeruleus: a giant cell with tiny introns.</title>
        <authorList>
            <person name="Slabodnick M."/>
            <person name="Ruby J.G."/>
            <person name="Reiff S.B."/>
            <person name="Swart E.C."/>
            <person name="Gosai S."/>
            <person name="Prabakaran S."/>
            <person name="Witkowska E."/>
            <person name="Larue G.E."/>
            <person name="Fisher S."/>
            <person name="Freeman R.M."/>
            <person name="Gunawardena J."/>
            <person name="Chu W."/>
            <person name="Stover N.A."/>
            <person name="Gregory B.D."/>
            <person name="Nowacki M."/>
            <person name="Derisi J."/>
            <person name="Roy S.W."/>
            <person name="Marshall W.F."/>
            <person name="Sood P."/>
        </authorList>
    </citation>
    <scope>NUCLEOTIDE SEQUENCE [LARGE SCALE GENOMIC DNA]</scope>
    <source>
        <strain evidence="2">WM001</strain>
    </source>
</reference>
<evidence type="ECO:0000313" key="2">
    <source>
        <dbReference type="EMBL" id="OMJ94939.1"/>
    </source>
</evidence>
<dbReference type="AlphaFoldDB" id="A0A1R2D0Z2"/>
<feature type="transmembrane region" description="Helical" evidence="1">
    <location>
        <begin position="73"/>
        <end position="93"/>
    </location>
</feature>
<dbReference type="EMBL" id="MPUH01000019">
    <property type="protein sequence ID" value="OMJ94939.1"/>
    <property type="molecule type" value="Genomic_DNA"/>
</dbReference>
<keyword evidence="1" id="KW-1133">Transmembrane helix</keyword>
<dbReference type="InterPro" id="IPR036259">
    <property type="entry name" value="MFS_trans_sf"/>
</dbReference>